<evidence type="ECO:0000256" key="1">
    <source>
        <dbReference type="SAM" id="MobiDB-lite"/>
    </source>
</evidence>
<proteinExistence type="predicted"/>
<evidence type="ECO:0000313" key="2">
    <source>
        <dbReference type="Proteomes" id="UP000887566"/>
    </source>
</evidence>
<dbReference type="Proteomes" id="UP000887566">
    <property type="component" value="Unplaced"/>
</dbReference>
<feature type="region of interest" description="Disordered" evidence="1">
    <location>
        <begin position="124"/>
        <end position="145"/>
    </location>
</feature>
<protein>
    <submittedName>
        <fullName evidence="3">Uncharacterized protein</fullName>
    </submittedName>
</protein>
<accession>A0A914WEY2</accession>
<sequence>MTRAQDFTVGQCVDPVYAFDTDAAAINADDTSPVAPQLDGRSRDAASSSLFAPRFSFVNQTRPVGCCQSARRARSFWQQSWRYVRAFGRFARRRLSYMANERAWTAACGAPGVERCRRLIGRGVRHGDQTPRDSPPRHERAMAPPPRARFDFSMFQIARSCGRCAVIAEAAAVAAASATIIGDMRDAAVGDDCGG</sequence>
<dbReference type="WBParaSite" id="PSAMB.scaffold3977size16169.g23097.t1">
    <property type="protein sequence ID" value="PSAMB.scaffold3977size16169.g23097.t1"/>
    <property type="gene ID" value="PSAMB.scaffold3977size16169.g23097"/>
</dbReference>
<keyword evidence="2" id="KW-1185">Reference proteome</keyword>
<feature type="compositionally biased region" description="Basic and acidic residues" evidence="1">
    <location>
        <begin position="125"/>
        <end position="141"/>
    </location>
</feature>
<dbReference type="AlphaFoldDB" id="A0A914WEY2"/>
<name>A0A914WEY2_9BILA</name>
<organism evidence="2 3">
    <name type="scientific">Plectus sambesii</name>
    <dbReference type="NCBI Taxonomy" id="2011161"/>
    <lineage>
        <taxon>Eukaryota</taxon>
        <taxon>Metazoa</taxon>
        <taxon>Ecdysozoa</taxon>
        <taxon>Nematoda</taxon>
        <taxon>Chromadorea</taxon>
        <taxon>Plectida</taxon>
        <taxon>Plectina</taxon>
        <taxon>Plectoidea</taxon>
        <taxon>Plectidae</taxon>
        <taxon>Plectus</taxon>
    </lineage>
</organism>
<reference evidence="3" key="1">
    <citation type="submission" date="2022-11" db="UniProtKB">
        <authorList>
            <consortium name="WormBaseParasite"/>
        </authorList>
    </citation>
    <scope>IDENTIFICATION</scope>
</reference>
<evidence type="ECO:0000313" key="3">
    <source>
        <dbReference type="WBParaSite" id="PSAMB.scaffold3977size16169.g23097.t1"/>
    </source>
</evidence>